<comment type="caution">
    <text evidence="1">The sequence shown here is derived from an EMBL/GenBank/DDBJ whole genome shotgun (WGS) entry which is preliminary data.</text>
</comment>
<dbReference type="RefSeq" id="WP_345000969.1">
    <property type="nucleotide sequence ID" value="NZ_BAAAXV010000009.1"/>
</dbReference>
<dbReference type="PANTHER" id="PTHR30528">
    <property type="entry name" value="CYTOPLASMIC PROTEIN"/>
    <property type="match status" value="1"/>
</dbReference>
<sequence>MPTPLALSLETARRLAVTCQHLAGPRPGGGVEGMRQVLRTLRCLQLDPINVVARSHLLVLWSRLGAYNPADLDTLLWEERWLFEYWAHAASIVLSEDYPIHQVMMRGYPRGESAYARRVRDWLTANDELRQHVLDRLREAGPLPPGAFDGRVSVAWQSSGWTHGRGVERMLDFLWLQGHIMVAGRAGRTRHWDLAERRLPAWTGATPLPRREAVSLAAEHSLRALGVARAADIERHFVRDRYPGLAEVLHELEHSGRILAAEVEGGQERWYVHRDALGLLEQDWQPRTTLLSPFDNLICDRARTERLWGFEFRTEMYVPKAKRRYGYYIMPILHGERLVGRLVPRLDRRRGVLEIEGVFPEPGFPGDEASVGAIGESVAELAAFAGAGEVSYAHTVSAPWRSGHGSVGPEAGPTLVRA</sequence>
<keyword evidence="2" id="KW-1185">Reference proteome</keyword>
<dbReference type="Pfam" id="PF06224">
    <property type="entry name" value="AlkZ-like"/>
    <property type="match status" value="1"/>
</dbReference>
<reference evidence="1 2" key="1">
    <citation type="submission" date="2024-09" db="EMBL/GenBank/DDBJ databases">
        <authorList>
            <person name="Sun Q."/>
            <person name="Mori K."/>
        </authorList>
    </citation>
    <scope>NUCLEOTIDE SEQUENCE [LARGE SCALE GENOMIC DNA]</scope>
    <source>
        <strain evidence="1 2">JCM 3143</strain>
    </source>
</reference>
<dbReference type="PANTHER" id="PTHR30528:SF0">
    <property type="entry name" value="CYTOPLASMIC PROTEIN"/>
    <property type="match status" value="1"/>
</dbReference>
<proteinExistence type="predicted"/>
<accession>A0ABV5S4F9</accession>
<organism evidence="1 2">
    <name type="scientific">Nonomuraea helvata</name>
    <dbReference type="NCBI Taxonomy" id="37484"/>
    <lineage>
        <taxon>Bacteria</taxon>
        <taxon>Bacillati</taxon>
        <taxon>Actinomycetota</taxon>
        <taxon>Actinomycetes</taxon>
        <taxon>Streptosporangiales</taxon>
        <taxon>Streptosporangiaceae</taxon>
        <taxon>Nonomuraea</taxon>
    </lineage>
</organism>
<evidence type="ECO:0000313" key="2">
    <source>
        <dbReference type="Proteomes" id="UP001589532"/>
    </source>
</evidence>
<gene>
    <name evidence="1" type="ORF">ACFFSA_26030</name>
</gene>
<protein>
    <submittedName>
        <fullName evidence="1">Winged helix-turn-helix domain-containing protein</fullName>
    </submittedName>
</protein>
<dbReference type="Proteomes" id="UP001589532">
    <property type="component" value="Unassembled WGS sequence"/>
</dbReference>
<evidence type="ECO:0000313" key="1">
    <source>
        <dbReference type="EMBL" id="MFB9626560.1"/>
    </source>
</evidence>
<name>A0ABV5S4F9_9ACTN</name>
<dbReference type="EMBL" id="JBHMBW010000023">
    <property type="protein sequence ID" value="MFB9626560.1"/>
    <property type="molecule type" value="Genomic_DNA"/>
</dbReference>
<dbReference type="InterPro" id="IPR009351">
    <property type="entry name" value="AlkZ-like"/>
</dbReference>